<comment type="function">
    <text evidence="7">Specifically dimethylates two adjacent adenosines (A1518 and A1519) in the loop of a conserved hairpin near the 3'-end of 16S rRNA in the 30S particle. May play a critical role in biogenesis of 30S subunits.</text>
</comment>
<dbReference type="SUPFAM" id="SSF53335">
    <property type="entry name" value="S-adenosyl-L-methionine-dependent methyltransferases"/>
    <property type="match status" value="1"/>
</dbReference>
<dbReference type="HAMAP" id="MF_00607">
    <property type="entry name" value="16SrRNA_methyltr_A"/>
    <property type="match status" value="1"/>
</dbReference>
<dbReference type="EC" id="2.1.1.182" evidence="7"/>
<dbReference type="GO" id="GO:0052908">
    <property type="term" value="F:16S rRNA (adenine(1518)-N(6)/adenine(1519)-N(6))-dimethyltransferase activity"/>
    <property type="evidence" value="ECO:0007669"/>
    <property type="project" value="UniProtKB-EC"/>
</dbReference>
<feature type="domain" description="Ribosomal RNA adenine methylase transferase N-terminal" evidence="9">
    <location>
        <begin position="38"/>
        <end position="211"/>
    </location>
</feature>
<dbReference type="PANTHER" id="PTHR11727">
    <property type="entry name" value="DIMETHYLADENOSINE TRANSFERASE"/>
    <property type="match status" value="1"/>
</dbReference>
<dbReference type="InterPro" id="IPR023165">
    <property type="entry name" value="rRNA_Ade_diMease-like_C"/>
</dbReference>
<keyword evidence="5 7" id="KW-0949">S-adenosyl-L-methionine</keyword>
<evidence type="ECO:0000256" key="7">
    <source>
        <dbReference type="HAMAP-Rule" id="MF_00607"/>
    </source>
</evidence>
<dbReference type="PANTHER" id="PTHR11727:SF7">
    <property type="entry name" value="DIMETHYLADENOSINE TRANSFERASE-RELATED"/>
    <property type="match status" value="1"/>
</dbReference>
<evidence type="ECO:0000256" key="2">
    <source>
        <dbReference type="ARBA" id="ARBA00022552"/>
    </source>
</evidence>
<dbReference type="Gene3D" id="1.10.8.100">
    <property type="entry name" value="Ribosomal RNA adenine dimethylase-like, domain 2"/>
    <property type="match status" value="1"/>
</dbReference>
<dbReference type="Gene3D" id="3.40.50.150">
    <property type="entry name" value="Vaccinia Virus protein VP39"/>
    <property type="match status" value="1"/>
</dbReference>
<keyword evidence="2 7" id="KW-0698">rRNA processing</keyword>
<feature type="binding site" evidence="7 8">
    <location>
        <position position="105"/>
    </location>
    <ligand>
        <name>S-adenosyl-L-methionine</name>
        <dbReference type="ChEBI" id="CHEBI:59789"/>
    </ligand>
</feature>
<dbReference type="InterPro" id="IPR020598">
    <property type="entry name" value="rRNA_Ade_methylase_Trfase_N"/>
</dbReference>
<dbReference type="PROSITE" id="PS01131">
    <property type="entry name" value="RRNA_A_DIMETH"/>
    <property type="match status" value="1"/>
</dbReference>
<feature type="binding site" evidence="7 8">
    <location>
        <position position="126"/>
    </location>
    <ligand>
        <name>S-adenosyl-L-methionine</name>
        <dbReference type="ChEBI" id="CHEBI:59789"/>
    </ligand>
</feature>
<evidence type="ECO:0000256" key="1">
    <source>
        <dbReference type="ARBA" id="ARBA00022490"/>
    </source>
</evidence>
<feature type="binding site" evidence="7 8">
    <location>
        <position position="79"/>
    </location>
    <ligand>
        <name>S-adenosyl-L-methionine</name>
        <dbReference type="ChEBI" id="CHEBI:59789"/>
    </ligand>
</feature>
<keyword evidence="6 7" id="KW-0694">RNA-binding</keyword>
<proteinExistence type="inferred from homology"/>
<sequence length="292" mass="32522">MRWNFAYDSPHAISELLQREGLAMTKKFGQNFLLSRPVRERIVSLLEPLENTTVWEVGPGIGSLTALLLERGAVVTAFEIDHGFCRILREHAFGEDPAFHLVEGDALKTLPATFYQNAAPERICGNLPYNVGSVVIAKILEEGYRIPQMVFTLQKEVVDRLCASPGSKLWSSFSLLAQMDYEVTQSFVINAGAFFPTPNVTSSVVHFTLREESLVKDELRASFLLVIRDLFAQRRKTVRNNLLAGKIGALLGKEGVVSMLEDSSVEPSLRAEALSWSQFLALSEILSSYQAR</sequence>
<evidence type="ECO:0000256" key="4">
    <source>
        <dbReference type="ARBA" id="ARBA00022679"/>
    </source>
</evidence>
<evidence type="ECO:0000256" key="8">
    <source>
        <dbReference type="PROSITE-ProRule" id="PRU01026"/>
    </source>
</evidence>
<dbReference type="InterPro" id="IPR020596">
    <property type="entry name" value="rRNA_Ade_Mease_Trfase_CS"/>
</dbReference>
<comment type="caution">
    <text evidence="10">The sequence shown here is derived from an EMBL/GenBank/DDBJ whole genome shotgun (WGS) entry which is preliminary data.</text>
</comment>
<evidence type="ECO:0000256" key="5">
    <source>
        <dbReference type="ARBA" id="ARBA00022691"/>
    </source>
</evidence>
<organism evidence="10 11">
    <name type="scientific">Sphaerochaeta halotolerans</name>
    <dbReference type="NCBI Taxonomy" id="2293840"/>
    <lineage>
        <taxon>Bacteria</taxon>
        <taxon>Pseudomonadati</taxon>
        <taxon>Spirochaetota</taxon>
        <taxon>Spirochaetia</taxon>
        <taxon>Spirochaetales</taxon>
        <taxon>Sphaerochaetaceae</taxon>
        <taxon>Sphaerochaeta</taxon>
    </lineage>
</organism>
<dbReference type="GO" id="GO:0005829">
    <property type="term" value="C:cytosol"/>
    <property type="evidence" value="ECO:0007669"/>
    <property type="project" value="TreeGrafter"/>
</dbReference>
<dbReference type="GO" id="GO:0003723">
    <property type="term" value="F:RNA binding"/>
    <property type="evidence" value="ECO:0007669"/>
    <property type="project" value="UniProtKB-UniRule"/>
</dbReference>
<dbReference type="NCBIfam" id="TIGR00755">
    <property type="entry name" value="ksgA"/>
    <property type="match status" value="1"/>
</dbReference>
<dbReference type="InterPro" id="IPR001737">
    <property type="entry name" value="KsgA/Erm"/>
</dbReference>
<dbReference type="CDD" id="cd02440">
    <property type="entry name" value="AdoMet_MTases"/>
    <property type="match status" value="1"/>
</dbReference>
<comment type="similarity">
    <text evidence="7">Belongs to the class I-like SAM-binding methyltransferase superfamily. rRNA adenine N(6)-methyltransferase family. RsmA subfamily.</text>
</comment>
<dbReference type="Proteomes" id="UP000264002">
    <property type="component" value="Unassembled WGS sequence"/>
</dbReference>
<dbReference type="InterPro" id="IPR029063">
    <property type="entry name" value="SAM-dependent_MTases_sf"/>
</dbReference>
<feature type="binding site" evidence="7 8">
    <location>
        <position position="31"/>
    </location>
    <ligand>
        <name>S-adenosyl-L-methionine</name>
        <dbReference type="ChEBI" id="CHEBI:59789"/>
    </ligand>
</feature>
<feature type="binding site" evidence="7 8">
    <location>
        <position position="58"/>
    </location>
    <ligand>
        <name>S-adenosyl-L-methionine</name>
        <dbReference type="ChEBI" id="CHEBI:59789"/>
    </ligand>
</feature>
<evidence type="ECO:0000313" key="10">
    <source>
        <dbReference type="EMBL" id="RFU95300.1"/>
    </source>
</evidence>
<dbReference type="AlphaFoldDB" id="A0A372MJF0"/>
<feature type="binding site" evidence="7 8">
    <location>
        <position position="33"/>
    </location>
    <ligand>
        <name>S-adenosyl-L-methionine</name>
        <dbReference type="ChEBI" id="CHEBI:59789"/>
    </ligand>
</feature>
<dbReference type="PROSITE" id="PS51689">
    <property type="entry name" value="SAM_RNA_A_N6_MT"/>
    <property type="match status" value="1"/>
</dbReference>
<accession>A0A372MJF0</accession>
<dbReference type="SMART" id="SM00650">
    <property type="entry name" value="rADc"/>
    <property type="match status" value="1"/>
</dbReference>
<keyword evidence="4 7" id="KW-0808">Transferase</keyword>
<evidence type="ECO:0000259" key="9">
    <source>
        <dbReference type="SMART" id="SM00650"/>
    </source>
</evidence>
<comment type="catalytic activity">
    <reaction evidence="7">
        <text>adenosine(1518)/adenosine(1519) in 16S rRNA + 4 S-adenosyl-L-methionine = N(6)-dimethyladenosine(1518)/N(6)-dimethyladenosine(1519) in 16S rRNA + 4 S-adenosyl-L-homocysteine + 4 H(+)</text>
        <dbReference type="Rhea" id="RHEA:19609"/>
        <dbReference type="Rhea" id="RHEA-COMP:10232"/>
        <dbReference type="Rhea" id="RHEA-COMP:10233"/>
        <dbReference type="ChEBI" id="CHEBI:15378"/>
        <dbReference type="ChEBI" id="CHEBI:57856"/>
        <dbReference type="ChEBI" id="CHEBI:59789"/>
        <dbReference type="ChEBI" id="CHEBI:74411"/>
        <dbReference type="ChEBI" id="CHEBI:74493"/>
        <dbReference type="EC" id="2.1.1.182"/>
    </reaction>
</comment>
<comment type="subcellular location">
    <subcellularLocation>
        <location evidence="7">Cytoplasm</location>
    </subcellularLocation>
</comment>
<dbReference type="Pfam" id="PF00398">
    <property type="entry name" value="RrnaAD"/>
    <property type="match status" value="1"/>
</dbReference>
<gene>
    <name evidence="7 10" type="primary">rsmA</name>
    <name evidence="7" type="synonym">ksgA</name>
    <name evidence="10" type="ORF">DYP60_04590</name>
</gene>
<protein>
    <recommendedName>
        <fullName evidence="7">Ribosomal RNA small subunit methyltransferase A</fullName>
        <ecNumber evidence="7">2.1.1.182</ecNumber>
    </recommendedName>
    <alternativeName>
        <fullName evidence="7">16S rRNA (adenine(1518)-N(6)/adenine(1519)-N(6))-dimethyltransferase</fullName>
    </alternativeName>
    <alternativeName>
        <fullName evidence="7">16S rRNA dimethyladenosine transferase</fullName>
    </alternativeName>
    <alternativeName>
        <fullName evidence="7">16S rRNA dimethylase</fullName>
    </alternativeName>
    <alternativeName>
        <fullName evidence="7">S-adenosylmethionine-6-N', N'-adenosyl(rRNA) dimethyltransferase</fullName>
    </alternativeName>
</protein>
<keyword evidence="1 7" id="KW-0963">Cytoplasm</keyword>
<evidence type="ECO:0000256" key="6">
    <source>
        <dbReference type="ARBA" id="ARBA00022884"/>
    </source>
</evidence>
<name>A0A372MJF0_9SPIR</name>
<dbReference type="EMBL" id="QUWK01000004">
    <property type="protein sequence ID" value="RFU95300.1"/>
    <property type="molecule type" value="Genomic_DNA"/>
</dbReference>
<keyword evidence="3 7" id="KW-0489">Methyltransferase</keyword>
<keyword evidence="11" id="KW-1185">Reference proteome</keyword>
<evidence type="ECO:0000313" key="11">
    <source>
        <dbReference type="Proteomes" id="UP000264002"/>
    </source>
</evidence>
<dbReference type="InterPro" id="IPR011530">
    <property type="entry name" value="rRNA_adenine_dimethylase"/>
</dbReference>
<reference evidence="11" key="1">
    <citation type="submission" date="2018-08" db="EMBL/GenBank/DDBJ databases">
        <authorList>
            <person name="Grouzdev D.S."/>
            <person name="Krutkina M.S."/>
        </authorList>
    </citation>
    <scope>NUCLEOTIDE SEQUENCE [LARGE SCALE GENOMIC DNA]</scope>
    <source>
        <strain evidence="11">4-11</strain>
    </source>
</reference>
<reference evidence="10 11" key="2">
    <citation type="submission" date="2018-09" db="EMBL/GenBank/DDBJ databases">
        <title>Genome of Sphaerochaeta halotolerans strain 4-11.</title>
        <authorList>
            <person name="Nazina T.N."/>
            <person name="Sokolova D.S."/>
        </authorList>
    </citation>
    <scope>NUCLEOTIDE SEQUENCE [LARGE SCALE GENOMIC DNA]</scope>
    <source>
        <strain evidence="10 11">4-11</strain>
    </source>
</reference>
<evidence type="ECO:0000256" key="3">
    <source>
        <dbReference type="ARBA" id="ARBA00022603"/>
    </source>
</evidence>